<dbReference type="PANTHER" id="PTHR42781">
    <property type="entry name" value="SPERMIDINE/PUTRESCINE IMPORT ATP-BINDING PROTEIN POTA"/>
    <property type="match status" value="1"/>
</dbReference>
<protein>
    <recommendedName>
        <fullName evidence="7">Spermidine/putrescine import ATP-binding protein PotA</fullName>
        <ecNumber evidence="7">7.6.2.11</ecNumber>
    </recommendedName>
</protein>
<evidence type="ECO:0000256" key="4">
    <source>
        <dbReference type="ARBA" id="ARBA00022840"/>
    </source>
</evidence>
<keyword evidence="5 7" id="KW-1278">Translocase</keyword>
<sequence>MSKHLIDLQHISKSYDGQMVLDDLNLYIRENEFLTLLGPSGCGKTTTLRLIGGFETPDQGRIIFDGKDITSLPPNKRQLNTVFQKYALFPHMTIAENIAFGLKIKKKSDAYIQDKIKYALKLVNLDGFENRNPDSLSGGQQQRIAIARAIVNEPKVLLLDEPLGALDLKLRQDMQYELIRLKNELGITFIYVTHDQEEALTMSDTIVVMNQGYIQQIGTPVDIYNEPENAFVADFIGDSNIIDGIMLEDKLVEILGVRFRCVDTGFGQNRPVDVVIRPEDVDLVKPEEGIIDGVVTHLIFKGVHYEMEVMANGYEWLVHSTDCFPVGTKVGISVDPFDIQIMNKPESEDEEAANIEN</sequence>
<evidence type="ECO:0000256" key="1">
    <source>
        <dbReference type="ARBA" id="ARBA00022448"/>
    </source>
</evidence>
<dbReference type="InterPro" id="IPR027417">
    <property type="entry name" value="P-loop_NTPase"/>
</dbReference>
<dbReference type="CDD" id="cd03300">
    <property type="entry name" value="ABC_PotA_N"/>
    <property type="match status" value="1"/>
</dbReference>
<dbReference type="EMBL" id="JAJEPR010000004">
    <property type="protein sequence ID" value="MCC2188814.1"/>
    <property type="molecule type" value="Genomic_DNA"/>
</dbReference>
<organism evidence="9 10">
    <name type="scientific">Fusicatenibacter faecihominis</name>
    <dbReference type="NCBI Taxonomy" id="2881276"/>
    <lineage>
        <taxon>Bacteria</taxon>
        <taxon>Bacillati</taxon>
        <taxon>Bacillota</taxon>
        <taxon>Clostridia</taxon>
        <taxon>Lachnospirales</taxon>
        <taxon>Lachnospiraceae</taxon>
        <taxon>Fusicatenibacter</taxon>
    </lineage>
</organism>
<dbReference type="InterPro" id="IPR017871">
    <property type="entry name" value="ABC_transporter-like_CS"/>
</dbReference>
<comment type="similarity">
    <text evidence="7">Belongs to the ABC transporter superfamily. Spermidine/putrescine importer (TC 3.A.1.11.1) family.</text>
</comment>
<feature type="domain" description="ABC transporter" evidence="8">
    <location>
        <begin position="6"/>
        <end position="236"/>
    </location>
</feature>
<name>A0AAE3DQZ8_9FIRM</name>
<dbReference type="Proteomes" id="UP001197875">
    <property type="component" value="Unassembled WGS sequence"/>
</dbReference>
<dbReference type="SUPFAM" id="SSF52540">
    <property type="entry name" value="P-loop containing nucleoside triphosphate hydrolases"/>
    <property type="match status" value="1"/>
</dbReference>
<proteinExistence type="inferred from homology"/>
<dbReference type="Gene3D" id="3.40.50.300">
    <property type="entry name" value="P-loop containing nucleotide triphosphate hydrolases"/>
    <property type="match status" value="1"/>
</dbReference>
<dbReference type="RefSeq" id="WP_227614299.1">
    <property type="nucleotide sequence ID" value="NZ_JAJEPR010000004.1"/>
</dbReference>
<dbReference type="GO" id="GO:0043190">
    <property type="term" value="C:ATP-binding cassette (ABC) transporter complex"/>
    <property type="evidence" value="ECO:0007669"/>
    <property type="project" value="InterPro"/>
</dbReference>
<dbReference type="InterPro" id="IPR003439">
    <property type="entry name" value="ABC_transporter-like_ATP-bd"/>
</dbReference>
<keyword evidence="4 7" id="KW-0067">ATP-binding</keyword>
<evidence type="ECO:0000256" key="2">
    <source>
        <dbReference type="ARBA" id="ARBA00022475"/>
    </source>
</evidence>
<reference evidence="9 10" key="1">
    <citation type="submission" date="2021-10" db="EMBL/GenBank/DDBJ databases">
        <title>Anaerobic single-cell dispensing facilitates the cultivation of human gut bacteria.</title>
        <authorList>
            <person name="Afrizal A."/>
        </authorList>
    </citation>
    <scope>NUCLEOTIDE SEQUENCE [LARGE SCALE GENOMIC DNA]</scope>
    <source>
        <strain evidence="9 10">CLA-AA-H277</strain>
    </source>
</reference>
<keyword evidence="1 7" id="KW-0813">Transport</keyword>
<dbReference type="PANTHER" id="PTHR42781:SF4">
    <property type="entry name" value="SPERMIDINE_PUTRESCINE IMPORT ATP-BINDING PROTEIN POTA"/>
    <property type="match status" value="1"/>
</dbReference>
<dbReference type="InterPro" id="IPR008995">
    <property type="entry name" value="Mo/tungstate-bd_C_term_dom"/>
</dbReference>
<dbReference type="PROSITE" id="PS50893">
    <property type="entry name" value="ABC_TRANSPORTER_2"/>
    <property type="match status" value="1"/>
</dbReference>
<dbReference type="Gene3D" id="2.40.50.100">
    <property type="match status" value="1"/>
</dbReference>
<evidence type="ECO:0000259" key="8">
    <source>
        <dbReference type="PROSITE" id="PS50893"/>
    </source>
</evidence>
<evidence type="ECO:0000256" key="6">
    <source>
        <dbReference type="ARBA" id="ARBA00023136"/>
    </source>
</evidence>
<dbReference type="SUPFAM" id="SSF50331">
    <property type="entry name" value="MOP-like"/>
    <property type="match status" value="1"/>
</dbReference>
<comment type="caution">
    <text evidence="9">The sequence shown here is derived from an EMBL/GenBank/DDBJ whole genome shotgun (WGS) entry which is preliminary data.</text>
</comment>
<dbReference type="NCBIfam" id="NF043075">
    <property type="entry name" value="MMSYN1_0197"/>
    <property type="match status" value="1"/>
</dbReference>
<dbReference type="GO" id="GO:0015594">
    <property type="term" value="F:ABC-type putrescine transporter activity"/>
    <property type="evidence" value="ECO:0007669"/>
    <property type="project" value="InterPro"/>
</dbReference>
<dbReference type="EC" id="7.6.2.11" evidence="7"/>
<dbReference type="GO" id="GO:0005524">
    <property type="term" value="F:ATP binding"/>
    <property type="evidence" value="ECO:0007669"/>
    <property type="project" value="UniProtKB-KW"/>
</dbReference>
<dbReference type="Pfam" id="PF08402">
    <property type="entry name" value="TOBE_2"/>
    <property type="match status" value="1"/>
</dbReference>
<dbReference type="InterPro" id="IPR005893">
    <property type="entry name" value="PotA-like"/>
</dbReference>
<evidence type="ECO:0000256" key="3">
    <source>
        <dbReference type="ARBA" id="ARBA00022741"/>
    </source>
</evidence>
<dbReference type="NCBIfam" id="TIGR01187">
    <property type="entry name" value="potA"/>
    <property type="match status" value="1"/>
</dbReference>
<evidence type="ECO:0000256" key="5">
    <source>
        <dbReference type="ARBA" id="ARBA00022967"/>
    </source>
</evidence>
<dbReference type="Pfam" id="PF00005">
    <property type="entry name" value="ABC_tran"/>
    <property type="match status" value="1"/>
</dbReference>
<comment type="function">
    <text evidence="7">Part of the ABC transporter complex PotABCD involved in spermidine/putrescine import. Responsible for energy coupling to the transport system.</text>
</comment>
<dbReference type="PROSITE" id="PS00211">
    <property type="entry name" value="ABC_TRANSPORTER_1"/>
    <property type="match status" value="1"/>
</dbReference>
<evidence type="ECO:0000256" key="7">
    <source>
        <dbReference type="RuleBase" id="RU364083"/>
    </source>
</evidence>
<accession>A0AAE3DQZ8</accession>
<dbReference type="InterPro" id="IPR003593">
    <property type="entry name" value="AAA+_ATPase"/>
</dbReference>
<dbReference type="InterPro" id="IPR050093">
    <property type="entry name" value="ABC_SmlMolc_Importer"/>
</dbReference>
<keyword evidence="3 7" id="KW-0547">Nucleotide-binding</keyword>
<keyword evidence="2 7" id="KW-1003">Cell membrane</keyword>
<evidence type="ECO:0000313" key="9">
    <source>
        <dbReference type="EMBL" id="MCC2188814.1"/>
    </source>
</evidence>
<evidence type="ECO:0000313" key="10">
    <source>
        <dbReference type="Proteomes" id="UP001197875"/>
    </source>
</evidence>
<comment type="catalytic activity">
    <reaction evidence="7">
        <text>ATP + H2O + polyamine-[polyamine-binding protein]Side 1 = ADP + phosphate + polyamineSide 2 + [polyamine-binding protein]Side 1.</text>
        <dbReference type="EC" id="7.6.2.11"/>
    </reaction>
</comment>
<dbReference type="AlphaFoldDB" id="A0AAE3DQZ8"/>
<dbReference type="GO" id="GO:0016887">
    <property type="term" value="F:ATP hydrolysis activity"/>
    <property type="evidence" value="ECO:0007669"/>
    <property type="project" value="InterPro"/>
</dbReference>
<gene>
    <name evidence="7" type="primary">potA</name>
    <name evidence="9" type="ORF">LKD71_03080</name>
</gene>
<keyword evidence="10" id="KW-1185">Reference proteome</keyword>
<dbReference type="InterPro" id="IPR013611">
    <property type="entry name" value="Transp-assoc_OB_typ2"/>
</dbReference>
<comment type="subunit">
    <text evidence="7">The complex is composed of two ATP-binding proteins (PotA), two transmembrane proteins (PotB and PotC) and a solute-binding protein (PotD).</text>
</comment>
<dbReference type="SMART" id="SM00382">
    <property type="entry name" value="AAA"/>
    <property type="match status" value="1"/>
</dbReference>
<dbReference type="FunFam" id="3.40.50.300:FF:000133">
    <property type="entry name" value="Spermidine/putrescine import ATP-binding protein PotA"/>
    <property type="match status" value="1"/>
</dbReference>
<keyword evidence="6 7" id="KW-0472">Membrane</keyword>
<dbReference type="InterPro" id="IPR017879">
    <property type="entry name" value="PotA_ATP-bd"/>
</dbReference>